<sequence length="218" mass="23009">MNILVIIAAIFGLTNSSTSDLLHGFTRTTIKGPSGIIIQETPGAHILKSFLSSKVYAPTFPGAVAVPEPVIADTAPIVPVPLVETPLVHSVVPKPVVPAPVLHDAFLPHPPAVPFISHGPAALLPAPVPFLSSVDSRVGLLPPFLEPSVPFSAPVPVVDTRFFPHNPLFFERVVHPAPFVPAPVPVPVPAIDVHPVKTFPEIVFGKYPPAVPPTEYGL</sequence>
<comment type="caution">
    <text evidence="2">The sequence shown here is derived from an EMBL/GenBank/DDBJ whole genome shotgun (WGS) entry which is preliminary data.</text>
</comment>
<gene>
    <name evidence="2" type="ORF">WA026_017902</name>
</gene>
<reference evidence="2 3" key="1">
    <citation type="submission" date="2023-03" db="EMBL/GenBank/DDBJ databases">
        <title>Genome insight into feeding habits of ladybird beetles.</title>
        <authorList>
            <person name="Li H.-S."/>
            <person name="Huang Y.-H."/>
            <person name="Pang H."/>
        </authorList>
    </citation>
    <scope>NUCLEOTIDE SEQUENCE [LARGE SCALE GENOMIC DNA]</scope>
    <source>
        <strain evidence="2">SYSU_2023b</strain>
        <tissue evidence="2">Whole body</tissue>
    </source>
</reference>
<protein>
    <submittedName>
        <fullName evidence="2">Uncharacterized protein</fullName>
    </submittedName>
</protein>
<feature type="signal peptide" evidence="1">
    <location>
        <begin position="1"/>
        <end position="16"/>
    </location>
</feature>
<keyword evidence="1" id="KW-0732">Signal</keyword>
<dbReference type="AlphaFoldDB" id="A0AAW1TV22"/>
<evidence type="ECO:0000313" key="3">
    <source>
        <dbReference type="Proteomes" id="UP001431783"/>
    </source>
</evidence>
<keyword evidence="3" id="KW-1185">Reference proteome</keyword>
<accession>A0AAW1TV22</accession>
<proteinExistence type="predicted"/>
<feature type="chain" id="PRO_5043710574" evidence="1">
    <location>
        <begin position="17"/>
        <end position="218"/>
    </location>
</feature>
<evidence type="ECO:0000313" key="2">
    <source>
        <dbReference type="EMBL" id="KAK9872445.1"/>
    </source>
</evidence>
<organism evidence="2 3">
    <name type="scientific">Henosepilachna vigintioctopunctata</name>
    <dbReference type="NCBI Taxonomy" id="420089"/>
    <lineage>
        <taxon>Eukaryota</taxon>
        <taxon>Metazoa</taxon>
        <taxon>Ecdysozoa</taxon>
        <taxon>Arthropoda</taxon>
        <taxon>Hexapoda</taxon>
        <taxon>Insecta</taxon>
        <taxon>Pterygota</taxon>
        <taxon>Neoptera</taxon>
        <taxon>Endopterygota</taxon>
        <taxon>Coleoptera</taxon>
        <taxon>Polyphaga</taxon>
        <taxon>Cucujiformia</taxon>
        <taxon>Coccinelloidea</taxon>
        <taxon>Coccinellidae</taxon>
        <taxon>Epilachninae</taxon>
        <taxon>Epilachnini</taxon>
        <taxon>Henosepilachna</taxon>
    </lineage>
</organism>
<name>A0AAW1TV22_9CUCU</name>
<dbReference type="Proteomes" id="UP001431783">
    <property type="component" value="Unassembled WGS sequence"/>
</dbReference>
<dbReference type="EMBL" id="JARQZJ010000011">
    <property type="protein sequence ID" value="KAK9872445.1"/>
    <property type="molecule type" value="Genomic_DNA"/>
</dbReference>
<evidence type="ECO:0000256" key="1">
    <source>
        <dbReference type="SAM" id="SignalP"/>
    </source>
</evidence>